<dbReference type="PANTHER" id="PTHR42879:SF2">
    <property type="entry name" value="3-OXOACYL-[ACYL-CARRIER-PROTEIN] REDUCTASE FABG"/>
    <property type="match status" value="1"/>
</dbReference>
<organism evidence="6">
    <name type="scientific">freshwater metagenome</name>
    <dbReference type="NCBI Taxonomy" id="449393"/>
    <lineage>
        <taxon>unclassified sequences</taxon>
        <taxon>metagenomes</taxon>
        <taxon>ecological metagenomes</taxon>
    </lineage>
</organism>
<dbReference type="FunFam" id="3.40.50.720:FF:000173">
    <property type="entry name" value="3-oxoacyl-[acyl-carrier protein] reductase"/>
    <property type="match status" value="1"/>
</dbReference>
<name>A0A6J7LPA2_9ZZZZ</name>
<protein>
    <submittedName>
        <fullName evidence="6">Unannotated protein</fullName>
    </submittedName>
</protein>
<dbReference type="GO" id="GO:0016491">
    <property type="term" value="F:oxidoreductase activity"/>
    <property type="evidence" value="ECO:0007669"/>
    <property type="project" value="UniProtKB-KW"/>
</dbReference>
<dbReference type="SUPFAM" id="SSF51735">
    <property type="entry name" value="NAD(P)-binding Rossmann-fold domains"/>
    <property type="match status" value="1"/>
</dbReference>
<evidence type="ECO:0000313" key="7">
    <source>
        <dbReference type="EMBL" id="CAB5018964.1"/>
    </source>
</evidence>
<dbReference type="Pfam" id="PF13561">
    <property type="entry name" value="adh_short_C2"/>
    <property type="match status" value="1"/>
</dbReference>
<dbReference type="PRINTS" id="PR00081">
    <property type="entry name" value="GDHRDH"/>
</dbReference>
<dbReference type="InterPro" id="IPR002347">
    <property type="entry name" value="SDR_fam"/>
</dbReference>
<dbReference type="PANTHER" id="PTHR42879">
    <property type="entry name" value="3-OXOACYL-(ACYL-CARRIER-PROTEIN) REDUCTASE"/>
    <property type="match status" value="1"/>
</dbReference>
<dbReference type="PROSITE" id="PS00061">
    <property type="entry name" value="ADH_SHORT"/>
    <property type="match status" value="1"/>
</dbReference>
<comment type="similarity">
    <text evidence="1">Belongs to the short-chain dehydrogenases/reductases (SDR) family.</text>
</comment>
<evidence type="ECO:0000256" key="1">
    <source>
        <dbReference type="ARBA" id="ARBA00006484"/>
    </source>
</evidence>
<evidence type="ECO:0000313" key="4">
    <source>
        <dbReference type="EMBL" id="CAB4728299.1"/>
    </source>
</evidence>
<dbReference type="EMBL" id="CAFBMM010000003">
    <property type="protein sequence ID" value="CAB4896474.1"/>
    <property type="molecule type" value="Genomic_DNA"/>
</dbReference>
<dbReference type="EMBL" id="CAEZYK010000067">
    <property type="protein sequence ID" value="CAB4728299.1"/>
    <property type="molecule type" value="Genomic_DNA"/>
</dbReference>
<dbReference type="InterPro" id="IPR020904">
    <property type="entry name" value="Sc_DH/Rdtase_CS"/>
</dbReference>
<evidence type="ECO:0000313" key="6">
    <source>
        <dbReference type="EMBL" id="CAB4969172.1"/>
    </source>
</evidence>
<dbReference type="EMBL" id="CAFBPQ010000010">
    <property type="protein sequence ID" value="CAB5018964.1"/>
    <property type="molecule type" value="Genomic_DNA"/>
</dbReference>
<dbReference type="PRINTS" id="PR00080">
    <property type="entry name" value="SDRFAMILY"/>
</dbReference>
<dbReference type="InterPro" id="IPR036291">
    <property type="entry name" value="NAD(P)-bd_dom_sf"/>
</dbReference>
<feature type="domain" description="Ketoreductase" evidence="3">
    <location>
        <begin position="3"/>
        <end position="216"/>
    </location>
</feature>
<reference evidence="6" key="1">
    <citation type="submission" date="2020-05" db="EMBL/GenBank/DDBJ databases">
        <authorList>
            <person name="Chiriac C."/>
            <person name="Salcher M."/>
            <person name="Ghai R."/>
            <person name="Kavagutti S V."/>
        </authorList>
    </citation>
    <scope>NUCLEOTIDE SEQUENCE</scope>
</reference>
<dbReference type="GO" id="GO:0032787">
    <property type="term" value="P:monocarboxylic acid metabolic process"/>
    <property type="evidence" value="ECO:0007669"/>
    <property type="project" value="UniProtKB-ARBA"/>
</dbReference>
<evidence type="ECO:0000256" key="2">
    <source>
        <dbReference type="ARBA" id="ARBA00023002"/>
    </source>
</evidence>
<proteinExistence type="inferred from homology"/>
<dbReference type="EMBL" id="CAFBOF010000002">
    <property type="protein sequence ID" value="CAB4969172.1"/>
    <property type="molecule type" value="Genomic_DNA"/>
</dbReference>
<dbReference type="Gene3D" id="3.40.50.720">
    <property type="entry name" value="NAD(P)-binding Rossmann-like Domain"/>
    <property type="match status" value="1"/>
</dbReference>
<dbReference type="AlphaFoldDB" id="A0A6J7LPA2"/>
<gene>
    <name evidence="4" type="ORF">UFOPK2683_01114</name>
    <name evidence="5" type="ORF">UFOPK3605_00230</name>
    <name evidence="6" type="ORF">UFOPK3897_00225</name>
    <name evidence="7" type="ORF">UFOPK4121_00529</name>
</gene>
<evidence type="ECO:0000259" key="3">
    <source>
        <dbReference type="SMART" id="SM00822"/>
    </source>
</evidence>
<evidence type="ECO:0000313" key="5">
    <source>
        <dbReference type="EMBL" id="CAB4896474.1"/>
    </source>
</evidence>
<keyword evidence="2" id="KW-0560">Oxidoreductase</keyword>
<dbReference type="SMART" id="SM00822">
    <property type="entry name" value="PKS_KR"/>
    <property type="match status" value="1"/>
</dbReference>
<dbReference type="InterPro" id="IPR050259">
    <property type="entry name" value="SDR"/>
</dbReference>
<sequence length="246" mass="25346">MSHPALVTGASRGIGRSTAIALAARGYLVACGYSVDEKGAKETVAIITKSGGQAQPVRIDVVDPESVNTAFLEIEDSFGPVTVLVNNAGLTRDGLIARMSDADWSQVLATNLTGAFHTIRRATPKLLRARWGRIVNVSSVSGQIGAPGQTNYSAAKAGLVGLSRAVARELAPRNVTCNVVAPGPIVTAMTQDLPAEWQSAMATAVPLGRLGQPEEVGGVIDFLCSEGASYITGAIIPVDGGLGMGH</sequence>
<dbReference type="CDD" id="cd05333">
    <property type="entry name" value="BKR_SDR_c"/>
    <property type="match status" value="1"/>
</dbReference>
<dbReference type="NCBIfam" id="NF009466">
    <property type="entry name" value="PRK12826.1-2"/>
    <property type="match status" value="1"/>
</dbReference>
<dbReference type="InterPro" id="IPR057326">
    <property type="entry name" value="KR_dom"/>
</dbReference>
<accession>A0A6J7LPA2</accession>